<comment type="caution">
    <text evidence="1">The sequence shown here is derived from an EMBL/GenBank/DDBJ whole genome shotgun (WGS) entry which is preliminary data.</text>
</comment>
<organism evidence="1 2">
    <name type="scientific">Coemansia spiralis</name>
    <dbReference type="NCBI Taxonomy" id="417178"/>
    <lineage>
        <taxon>Eukaryota</taxon>
        <taxon>Fungi</taxon>
        <taxon>Fungi incertae sedis</taxon>
        <taxon>Zoopagomycota</taxon>
        <taxon>Kickxellomycotina</taxon>
        <taxon>Kickxellomycetes</taxon>
        <taxon>Kickxellales</taxon>
        <taxon>Kickxellaceae</taxon>
        <taxon>Coemansia</taxon>
    </lineage>
</organism>
<proteinExistence type="predicted"/>
<evidence type="ECO:0000313" key="1">
    <source>
        <dbReference type="EMBL" id="KAJ2673090.1"/>
    </source>
</evidence>
<sequence>MASDSEQFDDAHGFFQFAALPDSEDDGIFSATRNRKADFDVTKINYTPKIDEDAWYDCSSELDVEDWLTQHAGLDEITFTAQRLYFTKNYQKASTLCKQTVLGFVSMKQKNLRVANMREILEIGAKSAIRIDDLEAIRFFYDWYLRCGGKNPGYNYFRAEVLTSLGQFDNTLSQYVEYLQERRQDATVWELTGKTLIALYQNQRNCNLWLYLALRAFCRSHNIICDCKNWKSMPISVQRKLKQEQNLAASARSALQLLAIDFKDLEDGFRGCESFWELCNKESALGESSLTLFLETCSSETLKVSVEWIFAQLANKNEEGQFAADDTDDENNVEEL</sequence>
<protein>
    <submittedName>
        <fullName evidence="1">Uncharacterized protein</fullName>
    </submittedName>
</protein>
<dbReference type="OrthoDB" id="2124108at2759"/>
<dbReference type="EMBL" id="JANBTW010000072">
    <property type="protein sequence ID" value="KAJ2673090.1"/>
    <property type="molecule type" value="Genomic_DNA"/>
</dbReference>
<dbReference type="AlphaFoldDB" id="A0A9W8G5R9"/>
<accession>A0A9W8G5R9</accession>
<dbReference type="Proteomes" id="UP001151518">
    <property type="component" value="Unassembled WGS sequence"/>
</dbReference>
<name>A0A9W8G5R9_9FUNG</name>
<reference evidence="1" key="1">
    <citation type="submission" date="2022-07" db="EMBL/GenBank/DDBJ databases">
        <title>Phylogenomic reconstructions and comparative analyses of Kickxellomycotina fungi.</title>
        <authorList>
            <person name="Reynolds N.K."/>
            <person name="Stajich J.E."/>
            <person name="Barry K."/>
            <person name="Grigoriev I.V."/>
            <person name="Crous P."/>
            <person name="Smith M.E."/>
        </authorList>
    </citation>
    <scope>NUCLEOTIDE SEQUENCE</scope>
    <source>
        <strain evidence="1">NRRL 3115</strain>
    </source>
</reference>
<gene>
    <name evidence="1" type="ORF">GGI25_004843</name>
</gene>
<evidence type="ECO:0000313" key="2">
    <source>
        <dbReference type="Proteomes" id="UP001151518"/>
    </source>
</evidence>